<reference evidence="1" key="1">
    <citation type="submission" date="2021-06" db="EMBL/GenBank/DDBJ databases">
        <authorList>
            <person name="Kallberg Y."/>
            <person name="Tangrot J."/>
            <person name="Rosling A."/>
        </authorList>
    </citation>
    <scope>NUCLEOTIDE SEQUENCE</scope>
    <source>
        <strain evidence="1">AU212A</strain>
    </source>
</reference>
<name>A0ACA9MFS8_9GLOM</name>
<proteinExistence type="predicted"/>
<organism evidence="1 2">
    <name type="scientific">Scutellospora calospora</name>
    <dbReference type="NCBI Taxonomy" id="85575"/>
    <lineage>
        <taxon>Eukaryota</taxon>
        <taxon>Fungi</taxon>
        <taxon>Fungi incertae sedis</taxon>
        <taxon>Mucoromycota</taxon>
        <taxon>Glomeromycotina</taxon>
        <taxon>Glomeromycetes</taxon>
        <taxon>Diversisporales</taxon>
        <taxon>Gigasporaceae</taxon>
        <taxon>Scutellospora</taxon>
    </lineage>
</organism>
<protein>
    <submittedName>
        <fullName evidence="1">170_t:CDS:1</fullName>
    </submittedName>
</protein>
<evidence type="ECO:0000313" key="2">
    <source>
        <dbReference type="Proteomes" id="UP000789860"/>
    </source>
</evidence>
<dbReference type="EMBL" id="CAJVPM010011830">
    <property type="protein sequence ID" value="CAG8584017.1"/>
    <property type="molecule type" value="Genomic_DNA"/>
</dbReference>
<keyword evidence="2" id="KW-1185">Reference proteome</keyword>
<accession>A0ACA9MFS8</accession>
<comment type="caution">
    <text evidence="1">The sequence shown here is derived from an EMBL/GenBank/DDBJ whole genome shotgun (WGS) entry which is preliminary data.</text>
</comment>
<gene>
    <name evidence="1" type="ORF">SCALOS_LOCUS6318</name>
</gene>
<evidence type="ECO:0000313" key="1">
    <source>
        <dbReference type="EMBL" id="CAG8584017.1"/>
    </source>
</evidence>
<dbReference type="Proteomes" id="UP000789860">
    <property type="component" value="Unassembled WGS sequence"/>
</dbReference>
<sequence length="560" mass="64429">MSNAVEPYSGYTQLISYLNEHTEWSYTEFLNLHRSVILSSQPFSNDWTVLNLTWTRRFLNQAKILKSDYEAVEKQMEAKQAHIIGSMKVYSKVAEHNAETLTSEDYSNIFSLQSGHQKNKATGREDEINLSRNQETISDAENNPFLVSEYDEDEFTEYLYKQEVLTEGIESPTTRKRENEIEGNISHKKAKKNVESAPNTRPRNDSQKSSSSDVDLENEEIKFDFTVIEKELQQEPTNEWIVGSINVSQRFRQYQMDVLEKAKTNKLKWSDFYEILALSSIIVFSSSCPYPASIFTNREWQNITHENPYVVTNPVLPTEVVSSLRNASADCLEGKTIFLSVYDSEISQAVSRIFNDMCNSVPAVSPTKTSEDEHCFQLLHPVIRPLFFTGSNKEYKIRLNRATKGTVMRADFSCLVDEIPILNSEIKPLGFTPLQQQKDKLKVQLRGRKSINQMLKMKGGPEEAILLINQGDLVESYVMDLKYDGLYRSWPFLTTRLVKDKTTIPLLESNIRHFVALEERISKIAEDYNCRISQSGTTTPPLQMRYMRDLPNSPQIKEML</sequence>
<feature type="non-terminal residue" evidence="1">
    <location>
        <position position="560"/>
    </location>
</feature>